<name>V4CIJ6_LOTGI</name>
<evidence type="ECO:0000256" key="1">
    <source>
        <dbReference type="SAM" id="MobiDB-lite"/>
    </source>
</evidence>
<organism evidence="3 4">
    <name type="scientific">Lottia gigantea</name>
    <name type="common">Giant owl limpet</name>
    <dbReference type="NCBI Taxonomy" id="225164"/>
    <lineage>
        <taxon>Eukaryota</taxon>
        <taxon>Metazoa</taxon>
        <taxon>Spiralia</taxon>
        <taxon>Lophotrochozoa</taxon>
        <taxon>Mollusca</taxon>
        <taxon>Gastropoda</taxon>
        <taxon>Patellogastropoda</taxon>
        <taxon>Lottioidea</taxon>
        <taxon>Lottiidae</taxon>
        <taxon>Lottia</taxon>
    </lineage>
</organism>
<dbReference type="AlphaFoldDB" id="V4CIJ6"/>
<protein>
    <submittedName>
        <fullName evidence="3">Uncharacterized protein</fullName>
    </submittedName>
</protein>
<dbReference type="Proteomes" id="UP000030746">
    <property type="component" value="Unassembled WGS sequence"/>
</dbReference>
<keyword evidence="2" id="KW-0812">Transmembrane</keyword>
<dbReference type="HOGENOM" id="CLU_2253059_0_0_1"/>
<evidence type="ECO:0000313" key="3">
    <source>
        <dbReference type="EMBL" id="ESP01990.1"/>
    </source>
</evidence>
<reference evidence="3 4" key="1">
    <citation type="journal article" date="2013" name="Nature">
        <title>Insights into bilaterian evolution from three spiralian genomes.</title>
        <authorList>
            <person name="Simakov O."/>
            <person name="Marletaz F."/>
            <person name="Cho S.J."/>
            <person name="Edsinger-Gonzales E."/>
            <person name="Havlak P."/>
            <person name="Hellsten U."/>
            <person name="Kuo D.H."/>
            <person name="Larsson T."/>
            <person name="Lv J."/>
            <person name="Arendt D."/>
            <person name="Savage R."/>
            <person name="Osoegawa K."/>
            <person name="de Jong P."/>
            <person name="Grimwood J."/>
            <person name="Chapman J.A."/>
            <person name="Shapiro H."/>
            <person name="Aerts A."/>
            <person name="Otillar R.P."/>
            <person name="Terry A.Y."/>
            <person name="Boore J.L."/>
            <person name="Grigoriev I.V."/>
            <person name="Lindberg D.R."/>
            <person name="Seaver E.C."/>
            <person name="Weisblat D.A."/>
            <person name="Putnam N.H."/>
            <person name="Rokhsar D.S."/>
        </authorList>
    </citation>
    <scope>NUCLEOTIDE SEQUENCE [LARGE SCALE GENOMIC DNA]</scope>
</reference>
<feature type="region of interest" description="Disordered" evidence="1">
    <location>
        <begin position="1"/>
        <end position="20"/>
    </location>
</feature>
<accession>V4CIJ6</accession>
<dbReference type="KEGG" id="lgi:LOTGIDRAFT_157126"/>
<dbReference type="RefSeq" id="XP_009047148.1">
    <property type="nucleotide sequence ID" value="XM_009048900.1"/>
</dbReference>
<sequence>MTEVKKERERKSYRRESPMSYHFPSRTTWIPAQLLSDVCSVMHHNEVTPTGRKGKHVKWRKTVLRFPAKKRRFYFRFRFSVRRVGVAYIVPPQVAYILLDFDNW</sequence>
<keyword evidence="2" id="KW-0472">Membrane</keyword>
<dbReference type="EMBL" id="KB200329">
    <property type="protein sequence ID" value="ESP01990.1"/>
    <property type="molecule type" value="Genomic_DNA"/>
</dbReference>
<feature type="compositionally biased region" description="Basic and acidic residues" evidence="1">
    <location>
        <begin position="1"/>
        <end position="17"/>
    </location>
</feature>
<feature type="transmembrane region" description="Helical" evidence="2">
    <location>
        <begin position="79"/>
        <end position="99"/>
    </location>
</feature>
<keyword evidence="2" id="KW-1133">Transmembrane helix</keyword>
<gene>
    <name evidence="3" type="ORF">LOTGIDRAFT_157126</name>
</gene>
<evidence type="ECO:0000313" key="4">
    <source>
        <dbReference type="Proteomes" id="UP000030746"/>
    </source>
</evidence>
<dbReference type="GeneID" id="20237213"/>
<keyword evidence="4" id="KW-1185">Reference proteome</keyword>
<proteinExistence type="predicted"/>
<evidence type="ECO:0000256" key="2">
    <source>
        <dbReference type="SAM" id="Phobius"/>
    </source>
</evidence>
<dbReference type="CTD" id="20237213"/>